<dbReference type="Proteomes" id="UP000267187">
    <property type="component" value="Unassembled WGS sequence"/>
</dbReference>
<comment type="caution">
    <text evidence="2">The sequence shown here is derived from an EMBL/GenBank/DDBJ whole genome shotgun (WGS) entry which is preliminary data.</text>
</comment>
<sequence length="187" mass="20809">MTHQHRPTWVTLVGILTLIFGLFSLLGAAQEIAVPRFLDMQQEVVMHVEEMAQESAADGSAEIDITVDGEQTTVDVDEIMVFVVHLFDVPEWFEDWAFSIGIMSLAIALLYCIAGIILLMANEISLPIFYTALTLSMLWEIFRIAIFAQTEAPLLLMQIPISVLSLLLDTILLVIVLAANKTSFARI</sequence>
<keyword evidence="1" id="KW-0812">Transmembrane</keyword>
<organism evidence="2 3">
    <name type="scientific">Umboniibacter marinipuniceus</name>
    <dbReference type="NCBI Taxonomy" id="569599"/>
    <lineage>
        <taxon>Bacteria</taxon>
        <taxon>Pseudomonadati</taxon>
        <taxon>Pseudomonadota</taxon>
        <taxon>Gammaproteobacteria</taxon>
        <taxon>Cellvibrionales</taxon>
        <taxon>Cellvibrionaceae</taxon>
        <taxon>Umboniibacter</taxon>
    </lineage>
</organism>
<accession>A0A3M0ACB9</accession>
<gene>
    <name evidence="2" type="ORF">DFR27_0521</name>
</gene>
<feature type="transmembrane region" description="Helical" evidence="1">
    <location>
        <begin position="128"/>
        <end position="148"/>
    </location>
</feature>
<keyword evidence="3" id="KW-1185">Reference proteome</keyword>
<keyword evidence="1" id="KW-0472">Membrane</keyword>
<dbReference type="RefSeq" id="WP_121875894.1">
    <property type="nucleotide sequence ID" value="NZ_REFJ01000001.1"/>
</dbReference>
<reference evidence="2 3" key="1">
    <citation type="submission" date="2018-10" db="EMBL/GenBank/DDBJ databases">
        <title>Genomic Encyclopedia of Type Strains, Phase IV (KMG-IV): sequencing the most valuable type-strain genomes for metagenomic binning, comparative biology and taxonomic classification.</title>
        <authorList>
            <person name="Goeker M."/>
        </authorList>
    </citation>
    <scope>NUCLEOTIDE SEQUENCE [LARGE SCALE GENOMIC DNA]</scope>
    <source>
        <strain evidence="2 3">DSM 25080</strain>
    </source>
</reference>
<dbReference type="AlphaFoldDB" id="A0A3M0ACB9"/>
<proteinExistence type="predicted"/>
<feature type="transmembrane region" description="Helical" evidence="1">
    <location>
        <begin position="96"/>
        <end position="121"/>
    </location>
</feature>
<keyword evidence="1" id="KW-1133">Transmembrane helix</keyword>
<feature type="transmembrane region" description="Helical" evidence="1">
    <location>
        <begin position="154"/>
        <end position="179"/>
    </location>
</feature>
<protein>
    <submittedName>
        <fullName evidence="2">Uncharacterized protein</fullName>
    </submittedName>
</protein>
<dbReference type="EMBL" id="REFJ01000001">
    <property type="protein sequence ID" value="RMA82570.1"/>
    <property type="molecule type" value="Genomic_DNA"/>
</dbReference>
<evidence type="ECO:0000313" key="2">
    <source>
        <dbReference type="EMBL" id="RMA82570.1"/>
    </source>
</evidence>
<evidence type="ECO:0000313" key="3">
    <source>
        <dbReference type="Proteomes" id="UP000267187"/>
    </source>
</evidence>
<name>A0A3M0ACB9_9GAMM</name>
<evidence type="ECO:0000256" key="1">
    <source>
        <dbReference type="SAM" id="Phobius"/>
    </source>
</evidence>
<feature type="transmembrane region" description="Helical" evidence="1">
    <location>
        <begin position="9"/>
        <end position="29"/>
    </location>
</feature>